<organism evidence="3">
    <name type="scientific">Enhygromyxa sp. SMH-02-3</name>
    <dbReference type="NCBI Taxonomy" id="497803"/>
    <lineage>
        <taxon>Bacteria</taxon>
        <taxon>Pseudomonadati</taxon>
        <taxon>Myxococcota</taxon>
        <taxon>Polyangia</taxon>
        <taxon>Nannocystales</taxon>
        <taxon>Nannocystaceae</taxon>
        <taxon>Enhygromyxa</taxon>
    </lineage>
</organism>
<name>B5BQT3_9BACT</name>
<dbReference type="PANTHER" id="PTHR43775">
    <property type="entry name" value="FATTY ACID SYNTHASE"/>
    <property type="match status" value="1"/>
</dbReference>
<sequence length="257" mass="27374">SQWPQMARALMAESAPFRAQIEACAAALDPHTQWSLLAVLRGDEAAPPLQRVDVIQPVLFAMMVSLARLWESLGVVPDAVIGHSQGEIAAAHIAGALTLQQAAKLVARRSRVLLDIAGTGAMAVVAMGPDAVRERLTAYDGRLDLAVDNGPNATVVAGDADSVTAFVEAAWAEGVFARQVDVDYASHSAHIDPLGPELALALEGAVASACTIPMMSTVMATWVDGAQLDHHYWHRSLRNTVSFARGVEQLLESDHRF</sequence>
<dbReference type="InterPro" id="IPR014043">
    <property type="entry name" value="Acyl_transferase_dom"/>
</dbReference>
<evidence type="ECO:0000313" key="3">
    <source>
        <dbReference type="EMBL" id="BAG69119.1"/>
    </source>
</evidence>
<dbReference type="InterPro" id="IPR001227">
    <property type="entry name" value="Ac_transferase_dom_sf"/>
</dbReference>
<dbReference type="Pfam" id="PF00698">
    <property type="entry name" value="Acyl_transf_1"/>
    <property type="match status" value="1"/>
</dbReference>
<dbReference type="Gene3D" id="3.40.366.10">
    <property type="entry name" value="Malonyl-Coenzyme A Acyl Carrier Protein, domain 2"/>
    <property type="match status" value="1"/>
</dbReference>
<dbReference type="InterPro" id="IPR050091">
    <property type="entry name" value="PKS_NRPS_Biosynth_Enz"/>
</dbReference>
<keyword evidence="1" id="KW-0808">Transferase</keyword>
<evidence type="ECO:0000259" key="2">
    <source>
        <dbReference type="SMART" id="SM00827"/>
    </source>
</evidence>
<reference evidence="3" key="1">
    <citation type="journal article" date="2008" name="Appl. Environ. Microbiol.">
        <title>PCR detection of type I polyketide synthase genes in myxobacteria.</title>
        <authorList>
            <person name="Komaki H."/>
            <person name="Fudou R."/>
            <person name="Iizuka T."/>
            <person name="Nakajima D."/>
            <person name="Okazaki K."/>
            <person name="Shibata D."/>
            <person name="Ojika M."/>
            <person name="Harayama S."/>
        </authorList>
    </citation>
    <scope>NUCLEOTIDE SEQUENCE</scope>
    <source>
        <strain evidence="3">SMH-02-3</strain>
    </source>
</reference>
<feature type="domain" description="Malonyl-CoA:ACP transacylase (MAT)" evidence="2">
    <location>
        <begin position="1"/>
        <end position="257"/>
    </location>
</feature>
<dbReference type="SUPFAM" id="SSF55048">
    <property type="entry name" value="Probable ACP-binding domain of malonyl-CoA ACP transacylase"/>
    <property type="match status" value="1"/>
</dbReference>
<dbReference type="GO" id="GO:0004312">
    <property type="term" value="F:fatty acid synthase activity"/>
    <property type="evidence" value="ECO:0007669"/>
    <property type="project" value="TreeGrafter"/>
</dbReference>
<dbReference type="GO" id="GO:0006633">
    <property type="term" value="P:fatty acid biosynthetic process"/>
    <property type="evidence" value="ECO:0007669"/>
    <property type="project" value="TreeGrafter"/>
</dbReference>
<dbReference type="SMART" id="SM00827">
    <property type="entry name" value="PKS_AT"/>
    <property type="match status" value="1"/>
</dbReference>
<dbReference type="InterPro" id="IPR016036">
    <property type="entry name" value="Malonyl_transacylase_ACP-bd"/>
</dbReference>
<evidence type="ECO:0000256" key="1">
    <source>
        <dbReference type="ARBA" id="ARBA00022679"/>
    </source>
</evidence>
<accession>B5BQT3</accession>
<feature type="non-terminal residue" evidence="3">
    <location>
        <position position="1"/>
    </location>
</feature>
<feature type="non-terminal residue" evidence="3">
    <location>
        <position position="257"/>
    </location>
</feature>
<dbReference type="InterPro" id="IPR016035">
    <property type="entry name" value="Acyl_Trfase/lysoPLipase"/>
</dbReference>
<dbReference type="EMBL" id="AB376530">
    <property type="protein sequence ID" value="BAG69119.1"/>
    <property type="molecule type" value="Genomic_DNA"/>
</dbReference>
<dbReference type="SUPFAM" id="SSF52151">
    <property type="entry name" value="FabD/lysophospholipase-like"/>
    <property type="match status" value="1"/>
</dbReference>
<dbReference type="AlphaFoldDB" id="B5BQT3"/>
<proteinExistence type="predicted"/>
<dbReference type="PANTHER" id="PTHR43775:SF51">
    <property type="entry name" value="INACTIVE PHENOLPHTHIOCEROL SYNTHESIS POLYKETIDE SYNTHASE TYPE I PKS1-RELATED"/>
    <property type="match status" value="1"/>
</dbReference>
<protein>
    <submittedName>
        <fullName evidence="3">Polyketide synthase</fullName>
    </submittedName>
</protein>